<comment type="caution">
    <text evidence="4">The sequence shown here is derived from an EMBL/GenBank/DDBJ whole genome shotgun (WGS) entry which is preliminary data.</text>
</comment>
<evidence type="ECO:0000256" key="2">
    <source>
        <dbReference type="SAM" id="SignalP"/>
    </source>
</evidence>
<name>A0A3L9DW42_9STRE</name>
<protein>
    <recommendedName>
        <fullName evidence="3">DUF6287 domain-containing protein</fullName>
    </recommendedName>
</protein>
<dbReference type="RefSeq" id="WP_121835007.1">
    <property type="nucleotide sequence ID" value="NZ_CP163513.1"/>
</dbReference>
<evidence type="ECO:0000313" key="4">
    <source>
        <dbReference type="EMBL" id="RLY03959.1"/>
    </source>
</evidence>
<evidence type="ECO:0000313" key="5">
    <source>
        <dbReference type="Proteomes" id="UP000279194"/>
    </source>
</evidence>
<feature type="domain" description="DUF6287" evidence="3">
    <location>
        <begin position="94"/>
        <end position="127"/>
    </location>
</feature>
<keyword evidence="5" id="KW-1185">Reference proteome</keyword>
<dbReference type="EMBL" id="RCVM01000005">
    <property type="protein sequence ID" value="RLY03959.1"/>
    <property type="molecule type" value="Genomic_DNA"/>
</dbReference>
<organism evidence="4 5">
    <name type="scientific">Streptococcus hillyeri</name>
    <dbReference type="NCBI Taxonomy" id="2282420"/>
    <lineage>
        <taxon>Bacteria</taxon>
        <taxon>Bacillati</taxon>
        <taxon>Bacillota</taxon>
        <taxon>Bacilli</taxon>
        <taxon>Lactobacillales</taxon>
        <taxon>Streptococcaceae</taxon>
        <taxon>Streptococcus</taxon>
    </lineage>
</organism>
<evidence type="ECO:0000256" key="1">
    <source>
        <dbReference type="SAM" id="MobiDB-lite"/>
    </source>
</evidence>
<dbReference type="OrthoDB" id="2228380at2"/>
<feature type="signal peptide" evidence="2">
    <location>
        <begin position="1"/>
        <end position="20"/>
    </location>
</feature>
<sequence>MKNSQKATAIVLLTSLFLLGACGKKESKSTNNQSTVQSSKVTPKKSEKSSSTTKNTSKASDSSTETTLASNSSNAETQATTSQAQTVQPAHTSSSIDIDALLNEDLTTIAGTWSNDLGEIITINQDGQVTSTQKTTTLQISQGRVHDNCFFAGIGDPNQLVGGAVFIVIPANVPNPHFGDVTDTDRILIGQSADADDHPFTRN</sequence>
<dbReference type="InterPro" id="IPR046254">
    <property type="entry name" value="DUF6287"/>
</dbReference>
<feature type="compositionally biased region" description="Low complexity" evidence="1">
    <location>
        <begin position="49"/>
        <end position="88"/>
    </location>
</feature>
<feature type="chain" id="PRO_5038938681" description="DUF6287 domain-containing protein" evidence="2">
    <location>
        <begin position="21"/>
        <end position="203"/>
    </location>
</feature>
<gene>
    <name evidence="4" type="ORF">EAF07_04030</name>
</gene>
<evidence type="ECO:0000259" key="3">
    <source>
        <dbReference type="Pfam" id="PF19804"/>
    </source>
</evidence>
<feature type="region of interest" description="Disordered" evidence="1">
    <location>
        <begin position="25"/>
        <end position="93"/>
    </location>
</feature>
<dbReference type="AlphaFoldDB" id="A0A3L9DW42"/>
<proteinExistence type="predicted"/>
<dbReference type="PROSITE" id="PS51257">
    <property type="entry name" value="PROKAR_LIPOPROTEIN"/>
    <property type="match status" value="1"/>
</dbReference>
<dbReference type="Pfam" id="PF19804">
    <property type="entry name" value="DUF6287"/>
    <property type="match status" value="1"/>
</dbReference>
<keyword evidence="2" id="KW-0732">Signal</keyword>
<reference evidence="4 5" key="1">
    <citation type="submission" date="2018-10" db="EMBL/GenBank/DDBJ databases">
        <title>Streptococcus hillyeri sp. nov., isolated from equine tracheal sample.</title>
        <authorList>
            <person name="Macfadyen A.C."/>
            <person name="Waller A."/>
            <person name="Paterson G.K."/>
        </authorList>
    </citation>
    <scope>NUCLEOTIDE SEQUENCE [LARGE SCALE GENOMIC DNA]</scope>
    <source>
        <strain evidence="4 5">28462</strain>
    </source>
</reference>
<dbReference type="Proteomes" id="UP000279194">
    <property type="component" value="Unassembled WGS sequence"/>
</dbReference>
<accession>A0A3L9DW42</accession>